<dbReference type="Gene3D" id="3.10.450.50">
    <property type="match status" value="1"/>
</dbReference>
<dbReference type="CDD" id="cd01086">
    <property type="entry name" value="MetAP1"/>
    <property type="match status" value="1"/>
</dbReference>
<keyword evidence="5 6" id="KW-0378">Hydrolase</keyword>
<dbReference type="InterPro" id="IPR000994">
    <property type="entry name" value="Pept_M24"/>
</dbReference>
<dbReference type="Pfam" id="PF02810">
    <property type="entry name" value="SEC-C"/>
    <property type="match status" value="1"/>
</dbReference>
<evidence type="ECO:0000256" key="1">
    <source>
        <dbReference type="ARBA" id="ARBA00002521"/>
    </source>
</evidence>
<dbReference type="EMBL" id="CP063304">
    <property type="protein sequence ID" value="QOV18956.1"/>
    <property type="molecule type" value="Genomic_DNA"/>
</dbReference>
<dbReference type="InterPro" id="IPR001714">
    <property type="entry name" value="Pept_M24_MAP"/>
</dbReference>
<proteinExistence type="inferred from homology"/>
<keyword evidence="3 6" id="KW-0645">Protease</keyword>
<dbReference type="InterPro" id="IPR004027">
    <property type="entry name" value="SEC_C_motif"/>
</dbReference>
<dbReference type="NCBIfam" id="TIGR00500">
    <property type="entry name" value="met_pdase_I"/>
    <property type="match status" value="1"/>
</dbReference>
<keyword evidence="4 6" id="KW-0479">Metal-binding</keyword>
<dbReference type="SUPFAM" id="SSF55920">
    <property type="entry name" value="Creatinase/aminopeptidase"/>
    <property type="match status" value="1"/>
</dbReference>
<evidence type="ECO:0000313" key="9">
    <source>
        <dbReference type="EMBL" id="QOV18956.1"/>
    </source>
</evidence>
<dbReference type="GO" id="GO:0004239">
    <property type="term" value="F:initiator methionyl aminopeptidase activity"/>
    <property type="evidence" value="ECO:0007669"/>
    <property type="project" value="UniProtKB-UniRule"/>
</dbReference>
<feature type="domain" description="Peptidase M24" evidence="8">
    <location>
        <begin position="52"/>
        <end position="282"/>
    </location>
</feature>
<feature type="binding site" evidence="6">
    <location>
        <position position="147"/>
    </location>
    <ligand>
        <name>a divalent metal cation</name>
        <dbReference type="ChEBI" id="CHEBI:60240"/>
        <label>2</label>
        <note>catalytic</note>
    </ligand>
</feature>
<dbReference type="Pfam" id="PF00557">
    <property type="entry name" value="Peptidase_M24"/>
    <property type="match status" value="1"/>
</dbReference>
<comment type="function">
    <text evidence="1 6">Removes the N-terminal methionine from nascent proteins. The N-terminal methionine is often cleaved when the second residue in the primary sequence is small and uncharged (Met-Ala-, Cys, Gly, Pro, Ser, Thr, or Val). Requires deformylation of the N(alpha)-formylated initiator methionine before it can be hydrolyzed.</text>
</comment>
<feature type="binding site" evidence="6">
    <location>
        <position position="275"/>
    </location>
    <ligand>
        <name>a divalent metal cation</name>
        <dbReference type="ChEBI" id="CHEBI:60240"/>
        <label>1</label>
    </ligand>
</feature>
<dbReference type="AlphaFoldDB" id="A0A7M2RF41"/>
<dbReference type="PRINTS" id="PR00599">
    <property type="entry name" value="MAPEPTIDASE"/>
</dbReference>
<dbReference type="GO" id="GO:0070006">
    <property type="term" value="F:metalloaminopeptidase activity"/>
    <property type="evidence" value="ECO:0007669"/>
    <property type="project" value="UniProtKB-UniRule"/>
</dbReference>
<feature type="binding site" evidence="6">
    <location>
        <position position="217"/>
    </location>
    <ligand>
        <name>substrate</name>
    </ligand>
</feature>
<feature type="binding site" evidence="6">
    <location>
        <position position="118"/>
    </location>
    <ligand>
        <name>substrate</name>
    </ligand>
</feature>
<feature type="binding site" evidence="6">
    <location>
        <position position="210"/>
    </location>
    <ligand>
        <name>a divalent metal cation</name>
        <dbReference type="ChEBI" id="CHEBI:60240"/>
        <label>2</label>
        <note>catalytic</note>
    </ligand>
</feature>
<comment type="subunit">
    <text evidence="6">Monomer.</text>
</comment>
<reference evidence="9 10" key="1">
    <citation type="submission" date="2020-10" db="EMBL/GenBank/DDBJ databases">
        <title>Blautia liquoris sp.nov., isolated from the mud in a fermentation cellar used for the production of Chinese strong-flavoured liquor.</title>
        <authorList>
            <person name="Lu L."/>
        </authorList>
    </citation>
    <scope>NUCLEOTIDE SEQUENCE [LARGE SCALE GENOMIC DNA]</scope>
    <source>
        <strain evidence="9 10">LZLJ-3</strain>
    </source>
</reference>
<evidence type="ECO:0000313" key="10">
    <source>
        <dbReference type="Proteomes" id="UP000593601"/>
    </source>
</evidence>
<evidence type="ECO:0000259" key="8">
    <source>
        <dbReference type="Pfam" id="PF00557"/>
    </source>
</evidence>
<evidence type="ECO:0000256" key="2">
    <source>
        <dbReference type="ARBA" id="ARBA00022438"/>
    </source>
</evidence>
<evidence type="ECO:0000256" key="4">
    <source>
        <dbReference type="ARBA" id="ARBA00022723"/>
    </source>
</evidence>
<dbReference type="GO" id="GO:0046872">
    <property type="term" value="F:metal ion binding"/>
    <property type="evidence" value="ECO:0007669"/>
    <property type="project" value="UniProtKB-UniRule"/>
</dbReference>
<dbReference type="InterPro" id="IPR002467">
    <property type="entry name" value="Pept_M24A_MAP1"/>
</dbReference>
<feature type="binding site" evidence="6">
    <location>
        <position position="136"/>
    </location>
    <ligand>
        <name>a divalent metal cation</name>
        <dbReference type="ChEBI" id="CHEBI:60240"/>
        <label>1</label>
    </ligand>
</feature>
<accession>A0A7M2RF41</accession>
<dbReference type="RefSeq" id="WP_193735316.1">
    <property type="nucleotide sequence ID" value="NZ_CP063304.1"/>
</dbReference>
<feature type="binding site" evidence="6">
    <location>
        <position position="243"/>
    </location>
    <ligand>
        <name>a divalent metal cation</name>
        <dbReference type="ChEBI" id="CHEBI:60240"/>
        <label>2</label>
        <note>catalytic</note>
    </ligand>
</feature>
<feature type="binding site" evidence="6">
    <location>
        <position position="147"/>
    </location>
    <ligand>
        <name>a divalent metal cation</name>
        <dbReference type="ChEBI" id="CHEBI:60240"/>
        <label>1</label>
    </ligand>
</feature>
<dbReference type="PANTHER" id="PTHR43330:SF8">
    <property type="entry name" value="METHIONINE AMINOPEPTIDASE 1D, MITOCHONDRIAL"/>
    <property type="match status" value="1"/>
</dbReference>
<dbReference type="Gene3D" id="3.90.230.10">
    <property type="entry name" value="Creatinase/methionine aminopeptidase superfamily"/>
    <property type="match status" value="1"/>
</dbReference>
<comment type="similarity">
    <text evidence="6">Belongs to the peptidase M24A family. Methionine aminopeptidase type 1 subfamily.</text>
</comment>
<sequence>MHKIGRNDPCWCGSGKKYKQCHMAFDTKIENYRIMGDKVPRHDMIKTPAQIERIRHAGVVNTRILDLLEDFVKPGMSTEDINTFVHDQTTKMGGIPAPLNFEGFPKSVCTSVNDQVCHGIPDPGTILKEGDIINIDVTTIVNGFYADASRMYCIGTVSPEAEKLIRVTKECVDLGLKECRAWAHLGDMSAAVCKHAYDNGYTVVREIGGHGVGNDFHEDPWVGFIGTRGTDMLLVPGMIFTIEPMVNAGREDIFQDEHNGWTIYTEDKSLSAQWEYTVLITEDGPEVLTH</sequence>
<keyword evidence="10" id="KW-1185">Reference proteome</keyword>
<dbReference type="PANTHER" id="PTHR43330">
    <property type="entry name" value="METHIONINE AMINOPEPTIDASE"/>
    <property type="match status" value="1"/>
</dbReference>
<evidence type="ECO:0000256" key="7">
    <source>
        <dbReference type="RuleBase" id="RU003653"/>
    </source>
</evidence>
<dbReference type="NCBIfam" id="NF008970">
    <property type="entry name" value="PRK12318.1"/>
    <property type="match status" value="1"/>
</dbReference>
<name>A0A7M2RF41_9FIRM</name>
<keyword evidence="2 6" id="KW-0031">Aminopeptidase</keyword>
<dbReference type="Proteomes" id="UP000593601">
    <property type="component" value="Chromosome"/>
</dbReference>
<evidence type="ECO:0000256" key="3">
    <source>
        <dbReference type="ARBA" id="ARBA00022670"/>
    </source>
</evidence>
<gene>
    <name evidence="6" type="primary">map</name>
    <name evidence="9" type="ORF">INP51_13365</name>
</gene>
<dbReference type="EC" id="3.4.11.18" evidence="6 7"/>
<evidence type="ECO:0000256" key="5">
    <source>
        <dbReference type="ARBA" id="ARBA00022801"/>
    </source>
</evidence>
<dbReference type="SUPFAM" id="SSF103642">
    <property type="entry name" value="Sec-C motif"/>
    <property type="match status" value="1"/>
</dbReference>
<comment type="catalytic activity">
    <reaction evidence="6 7">
        <text>Release of N-terminal amino acids, preferentially methionine, from peptides and arylamides.</text>
        <dbReference type="EC" id="3.4.11.18"/>
    </reaction>
</comment>
<dbReference type="InterPro" id="IPR036005">
    <property type="entry name" value="Creatinase/aminopeptidase-like"/>
</dbReference>
<organism evidence="9 10">
    <name type="scientific">Blautia liquoris</name>
    <dbReference type="NCBI Taxonomy" id="2779518"/>
    <lineage>
        <taxon>Bacteria</taxon>
        <taxon>Bacillati</taxon>
        <taxon>Bacillota</taxon>
        <taxon>Clostridia</taxon>
        <taxon>Lachnospirales</taxon>
        <taxon>Lachnospiraceae</taxon>
        <taxon>Blautia</taxon>
    </lineage>
</organism>
<protein>
    <recommendedName>
        <fullName evidence="6 7">Methionine aminopeptidase</fullName>
        <shortName evidence="6">MAP</shortName>
        <shortName evidence="6">MetAP</shortName>
        <ecNumber evidence="6 7">3.4.11.18</ecNumber>
    </recommendedName>
    <alternativeName>
        <fullName evidence="6">Peptidase M</fullName>
    </alternativeName>
</protein>
<dbReference type="KEGG" id="bliq:INP51_13365"/>
<dbReference type="GO" id="GO:0006508">
    <property type="term" value="P:proteolysis"/>
    <property type="evidence" value="ECO:0007669"/>
    <property type="project" value="UniProtKB-KW"/>
</dbReference>
<evidence type="ECO:0000256" key="6">
    <source>
        <dbReference type="HAMAP-Rule" id="MF_01974"/>
    </source>
</evidence>
<dbReference type="HAMAP" id="MF_01974">
    <property type="entry name" value="MetAP_1"/>
    <property type="match status" value="1"/>
</dbReference>
<feature type="binding site" evidence="6">
    <location>
        <position position="275"/>
    </location>
    <ligand>
        <name>a divalent metal cation</name>
        <dbReference type="ChEBI" id="CHEBI:60240"/>
        <label>2</label>
        <note>catalytic</note>
    </ligand>
</feature>
<comment type="cofactor">
    <cofactor evidence="6">
        <name>Co(2+)</name>
        <dbReference type="ChEBI" id="CHEBI:48828"/>
    </cofactor>
    <cofactor evidence="6">
        <name>Zn(2+)</name>
        <dbReference type="ChEBI" id="CHEBI:29105"/>
    </cofactor>
    <cofactor evidence="6">
        <name>Mn(2+)</name>
        <dbReference type="ChEBI" id="CHEBI:29035"/>
    </cofactor>
    <cofactor evidence="6">
        <name>Fe(2+)</name>
        <dbReference type="ChEBI" id="CHEBI:29033"/>
    </cofactor>
    <text evidence="6">Binds 2 divalent metal cations per subunit. Has a high-affinity and a low affinity metal-binding site. The true nature of the physiological cofactor is under debate. The enzyme is active with cobalt, zinc, manganese or divalent iron ions. Most likely, methionine aminopeptidases function as mononuclear Fe(2+)-metalloproteases under physiological conditions, and the catalytically relevant metal-binding site has been assigned to the histidine-containing high-affinity site.</text>
</comment>